<dbReference type="GO" id="GO:0046872">
    <property type="term" value="F:metal ion binding"/>
    <property type="evidence" value="ECO:0007669"/>
    <property type="project" value="UniProtKB-KW"/>
</dbReference>
<evidence type="ECO:0000256" key="4">
    <source>
        <dbReference type="ARBA" id="ARBA00022723"/>
    </source>
</evidence>
<dbReference type="CDD" id="cd01335">
    <property type="entry name" value="Radical_SAM"/>
    <property type="match status" value="1"/>
</dbReference>
<dbReference type="SFLD" id="SFLDS00029">
    <property type="entry name" value="Radical_SAM"/>
    <property type="match status" value="1"/>
</dbReference>
<keyword evidence="2" id="KW-0004">4Fe-4S</keyword>
<evidence type="ECO:0000313" key="8">
    <source>
        <dbReference type="EMBL" id="MBI4251688.1"/>
    </source>
</evidence>
<dbReference type="InterPro" id="IPR013785">
    <property type="entry name" value="Aldolase_TIM"/>
</dbReference>
<proteinExistence type="predicted"/>
<dbReference type="PANTHER" id="PTHR43787:SF11">
    <property type="entry name" value="UPF0026 PROTEIN SLR1464"/>
    <property type="match status" value="1"/>
</dbReference>
<dbReference type="AlphaFoldDB" id="A0A932ZU49"/>
<dbReference type="GO" id="GO:0051539">
    <property type="term" value="F:4 iron, 4 sulfur cluster binding"/>
    <property type="evidence" value="ECO:0007669"/>
    <property type="project" value="UniProtKB-KW"/>
</dbReference>
<evidence type="ECO:0000256" key="3">
    <source>
        <dbReference type="ARBA" id="ARBA00022691"/>
    </source>
</evidence>
<dbReference type="PROSITE" id="PS51918">
    <property type="entry name" value="RADICAL_SAM"/>
    <property type="match status" value="1"/>
</dbReference>
<dbReference type="Pfam" id="PF04055">
    <property type="entry name" value="Radical_SAM"/>
    <property type="match status" value="1"/>
</dbReference>
<evidence type="ECO:0000256" key="5">
    <source>
        <dbReference type="ARBA" id="ARBA00023004"/>
    </source>
</evidence>
<evidence type="ECO:0000256" key="1">
    <source>
        <dbReference type="ARBA" id="ARBA00001966"/>
    </source>
</evidence>
<keyword evidence="5" id="KW-0408">Iron</keyword>
<dbReference type="SFLD" id="SFLDG01083">
    <property type="entry name" value="Uncharacterised_Radical_SAM_Su"/>
    <property type="match status" value="1"/>
</dbReference>
<reference evidence="8" key="1">
    <citation type="submission" date="2020-07" db="EMBL/GenBank/DDBJ databases">
        <title>Huge and variable diversity of episymbiotic CPR bacteria and DPANN archaea in groundwater ecosystems.</title>
        <authorList>
            <person name="He C.Y."/>
            <person name="Keren R."/>
            <person name="Whittaker M."/>
            <person name="Farag I.F."/>
            <person name="Doudna J."/>
            <person name="Cate J.H.D."/>
            <person name="Banfield J.F."/>
        </authorList>
    </citation>
    <scope>NUCLEOTIDE SEQUENCE</scope>
    <source>
        <strain evidence="8">NC_groundwater_1370_Ag_S-0.2um_69_93</strain>
    </source>
</reference>
<comment type="caution">
    <text evidence="8">The sequence shown here is derived from an EMBL/GenBank/DDBJ whole genome shotgun (WGS) entry which is preliminary data.</text>
</comment>
<protein>
    <submittedName>
        <fullName evidence="8">Radical SAM protein</fullName>
    </submittedName>
</protein>
<dbReference type="PANTHER" id="PTHR43787">
    <property type="entry name" value="FEMO COFACTOR BIOSYNTHESIS PROTEIN NIFB-RELATED"/>
    <property type="match status" value="1"/>
</dbReference>
<evidence type="ECO:0000256" key="2">
    <source>
        <dbReference type="ARBA" id="ARBA00022485"/>
    </source>
</evidence>
<dbReference type="Gene3D" id="3.20.20.70">
    <property type="entry name" value="Aldolase class I"/>
    <property type="match status" value="1"/>
</dbReference>
<dbReference type="Proteomes" id="UP000752292">
    <property type="component" value="Unassembled WGS sequence"/>
</dbReference>
<evidence type="ECO:0000256" key="6">
    <source>
        <dbReference type="ARBA" id="ARBA00023014"/>
    </source>
</evidence>
<name>A0A932ZU49_UNCTE</name>
<keyword evidence="4" id="KW-0479">Metal-binding</keyword>
<sequence>MKAKATRADAAPRPASTVYGPVDSWRFGRSLGVDLILRESVCSFNCVYCQLGCIQVVTAGRRLFVPTTRVMEDLAASAWRGSDLITFSGSGEPTLALNLGEALRGVKAATGVTTHVLTNGTLLGDPAVRRDLLEAGRVSVKLDAPDEAAFQRINRPAPGVTLAGVLEGTLQFRREYKGHLDTQVMFLPANRGMAEALCVLLNRIRPDEVQLNTPKRAYPSEWFLAARGRYGPAKAPGKLHKLRVIGREETEEVERIIKERTGLKVSSVYNGE</sequence>
<keyword evidence="3" id="KW-0949">S-adenosyl-L-methionine</keyword>
<dbReference type="InterPro" id="IPR040084">
    <property type="entry name" value="GTPase_Obg"/>
</dbReference>
<evidence type="ECO:0000313" key="9">
    <source>
        <dbReference type="Proteomes" id="UP000752292"/>
    </source>
</evidence>
<organism evidence="8 9">
    <name type="scientific">Tectimicrobiota bacterium</name>
    <dbReference type="NCBI Taxonomy" id="2528274"/>
    <lineage>
        <taxon>Bacteria</taxon>
        <taxon>Pseudomonadati</taxon>
        <taxon>Nitrospinota/Tectimicrobiota group</taxon>
        <taxon>Candidatus Tectimicrobiota</taxon>
    </lineage>
</organism>
<feature type="domain" description="Radical SAM core" evidence="7">
    <location>
        <begin position="27"/>
        <end position="260"/>
    </location>
</feature>
<evidence type="ECO:0000259" key="7">
    <source>
        <dbReference type="PROSITE" id="PS51918"/>
    </source>
</evidence>
<dbReference type="EMBL" id="JACQRX010000195">
    <property type="protein sequence ID" value="MBI4251688.1"/>
    <property type="molecule type" value="Genomic_DNA"/>
</dbReference>
<dbReference type="SUPFAM" id="SSF102114">
    <property type="entry name" value="Radical SAM enzymes"/>
    <property type="match status" value="1"/>
</dbReference>
<accession>A0A932ZU49</accession>
<gene>
    <name evidence="8" type="ORF">HY618_04435</name>
</gene>
<keyword evidence="6" id="KW-0411">Iron-sulfur</keyword>
<dbReference type="InterPro" id="IPR058240">
    <property type="entry name" value="rSAM_sf"/>
</dbReference>
<dbReference type="GO" id="GO:0003824">
    <property type="term" value="F:catalytic activity"/>
    <property type="evidence" value="ECO:0007669"/>
    <property type="project" value="InterPro"/>
</dbReference>
<comment type="cofactor">
    <cofactor evidence="1">
        <name>[4Fe-4S] cluster</name>
        <dbReference type="ChEBI" id="CHEBI:49883"/>
    </cofactor>
</comment>
<dbReference type="InterPro" id="IPR007197">
    <property type="entry name" value="rSAM"/>
</dbReference>